<accession>A0ABD0JSH5</accession>
<gene>
    <name evidence="1" type="ORF">BaRGS_00030990</name>
</gene>
<reference evidence="1 2" key="1">
    <citation type="journal article" date="2023" name="Sci. Data">
        <title>Genome assembly of the Korean intertidal mud-creeper Batillaria attramentaria.</title>
        <authorList>
            <person name="Patra A.K."/>
            <person name="Ho P.T."/>
            <person name="Jun S."/>
            <person name="Lee S.J."/>
            <person name="Kim Y."/>
            <person name="Won Y.J."/>
        </authorList>
    </citation>
    <scope>NUCLEOTIDE SEQUENCE [LARGE SCALE GENOMIC DNA]</scope>
    <source>
        <strain evidence="1">Wonlab-2016</strain>
    </source>
</reference>
<evidence type="ECO:0000313" key="1">
    <source>
        <dbReference type="EMBL" id="KAK7477807.1"/>
    </source>
</evidence>
<evidence type="ECO:0000313" key="2">
    <source>
        <dbReference type="Proteomes" id="UP001519460"/>
    </source>
</evidence>
<dbReference type="AlphaFoldDB" id="A0ABD0JSH5"/>
<dbReference type="Proteomes" id="UP001519460">
    <property type="component" value="Unassembled WGS sequence"/>
</dbReference>
<sequence>MSLKAVGSVLAPNCRPPLPRLRAGLGCPRWLRYVPLSIACVGTWQTISAETSPERARQFQIIQPITECWDMFSRSAARRACPLGSCRLFSQTERACGPT</sequence>
<evidence type="ECO:0008006" key="3">
    <source>
        <dbReference type="Google" id="ProtNLM"/>
    </source>
</evidence>
<keyword evidence="2" id="KW-1185">Reference proteome</keyword>
<proteinExistence type="predicted"/>
<dbReference type="EMBL" id="JACVVK020000341">
    <property type="protein sequence ID" value="KAK7477807.1"/>
    <property type="molecule type" value="Genomic_DNA"/>
</dbReference>
<protein>
    <recommendedName>
        <fullName evidence="3">Secreted protein</fullName>
    </recommendedName>
</protein>
<organism evidence="1 2">
    <name type="scientific">Batillaria attramentaria</name>
    <dbReference type="NCBI Taxonomy" id="370345"/>
    <lineage>
        <taxon>Eukaryota</taxon>
        <taxon>Metazoa</taxon>
        <taxon>Spiralia</taxon>
        <taxon>Lophotrochozoa</taxon>
        <taxon>Mollusca</taxon>
        <taxon>Gastropoda</taxon>
        <taxon>Caenogastropoda</taxon>
        <taxon>Sorbeoconcha</taxon>
        <taxon>Cerithioidea</taxon>
        <taxon>Batillariidae</taxon>
        <taxon>Batillaria</taxon>
    </lineage>
</organism>
<name>A0ABD0JSH5_9CAEN</name>
<comment type="caution">
    <text evidence="1">The sequence shown here is derived from an EMBL/GenBank/DDBJ whole genome shotgun (WGS) entry which is preliminary data.</text>
</comment>